<dbReference type="Proteomes" id="UP000193200">
    <property type="component" value="Unassembled WGS sequence"/>
</dbReference>
<dbReference type="InterPro" id="IPR052711">
    <property type="entry name" value="Zinc_ADH-like"/>
</dbReference>
<proteinExistence type="predicted"/>
<dbReference type="RefSeq" id="WP_085881895.1">
    <property type="nucleotide sequence ID" value="NZ_FWFR01000001.1"/>
</dbReference>
<dbReference type="Pfam" id="PF00107">
    <property type="entry name" value="ADH_zinc_N"/>
    <property type="match status" value="1"/>
</dbReference>
<dbReference type="InterPro" id="IPR013149">
    <property type="entry name" value="ADH-like_C"/>
</dbReference>
<dbReference type="AlphaFoldDB" id="A0A1Y5RST9"/>
<sequence>MKAAILKSPGIDNLVVEDRPVPKPGPGEVLVRLRFATLNFRDLLVINGGYGSQQRQSDLVPLSDGAGEVEAVGAGVTGYKAGDRVVGHFFPAWQSGEPSEARFSVNLGGRMDGVACEYRLFRPDAIAHVPEHLSLAEAAALPCAGLTAWNAVIAQGETKPGDCVLVQGTGGVSLFGLQFAHAAGATVIATSSSDAKLERCRALGADHLINYVDVKDWGDRARALSSEGQGVDHVVEVGGAGTMKQSLRAVRVGGRISMIGVLAGNRHELNVPIIVMRSIRLQGVTVGSYEHFTAMLRAIAQSRIKPVLDRTFPLAEIRAAFDHLQSGGHFGKIVIEI</sequence>
<dbReference type="InterPro" id="IPR020843">
    <property type="entry name" value="ER"/>
</dbReference>
<dbReference type="InterPro" id="IPR013154">
    <property type="entry name" value="ADH-like_N"/>
</dbReference>
<gene>
    <name evidence="2" type="primary">adhT</name>
    <name evidence="2" type="ORF">OCH7691_00564</name>
</gene>
<organism evidence="2 3">
    <name type="scientific">Oceanibacterium hippocampi</name>
    <dbReference type="NCBI Taxonomy" id="745714"/>
    <lineage>
        <taxon>Bacteria</taxon>
        <taxon>Pseudomonadati</taxon>
        <taxon>Pseudomonadota</taxon>
        <taxon>Alphaproteobacteria</taxon>
        <taxon>Sneathiellales</taxon>
        <taxon>Sneathiellaceae</taxon>
        <taxon>Oceanibacterium</taxon>
    </lineage>
</organism>
<dbReference type="PANTHER" id="PTHR45033">
    <property type="match status" value="1"/>
</dbReference>
<feature type="domain" description="Enoyl reductase (ER)" evidence="1">
    <location>
        <begin position="10"/>
        <end position="335"/>
    </location>
</feature>
<keyword evidence="3" id="KW-1185">Reference proteome</keyword>
<name>A0A1Y5RST9_9PROT</name>
<protein>
    <submittedName>
        <fullName evidence="2">Alcohol dehydrogenase</fullName>
        <ecNumber evidence="2">1.1.1.1</ecNumber>
    </submittedName>
</protein>
<evidence type="ECO:0000313" key="3">
    <source>
        <dbReference type="Proteomes" id="UP000193200"/>
    </source>
</evidence>
<reference evidence="2 3" key="1">
    <citation type="submission" date="2017-03" db="EMBL/GenBank/DDBJ databases">
        <authorList>
            <person name="Afonso C.L."/>
            <person name="Miller P.J."/>
            <person name="Scott M.A."/>
            <person name="Spackman E."/>
            <person name="Goraichik I."/>
            <person name="Dimitrov K.M."/>
            <person name="Suarez D.L."/>
            <person name="Swayne D.E."/>
        </authorList>
    </citation>
    <scope>NUCLEOTIDE SEQUENCE [LARGE SCALE GENOMIC DNA]</scope>
    <source>
        <strain evidence="2 3">CECT 7691</strain>
    </source>
</reference>
<dbReference type="OrthoDB" id="9805883at2"/>
<dbReference type="InterPro" id="IPR011032">
    <property type="entry name" value="GroES-like_sf"/>
</dbReference>
<dbReference type="SUPFAM" id="SSF50129">
    <property type="entry name" value="GroES-like"/>
    <property type="match status" value="1"/>
</dbReference>
<dbReference type="CDD" id="cd08276">
    <property type="entry name" value="MDR7"/>
    <property type="match status" value="1"/>
</dbReference>
<dbReference type="SMART" id="SM00829">
    <property type="entry name" value="PKS_ER"/>
    <property type="match status" value="1"/>
</dbReference>
<dbReference type="Gene3D" id="3.40.50.720">
    <property type="entry name" value="NAD(P)-binding Rossmann-like Domain"/>
    <property type="match status" value="1"/>
</dbReference>
<dbReference type="GO" id="GO:0004022">
    <property type="term" value="F:alcohol dehydrogenase (NAD+) activity"/>
    <property type="evidence" value="ECO:0007669"/>
    <property type="project" value="UniProtKB-EC"/>
</dbReference>
<keyword evidence="2" id="KW-0560">Oxidoreductase</keyword>
<dbReference type="SUPFAM" id="SSF51735">
    <property type="entry name" value="NAD(P)-binding Rossmann-fold domains"/>
    <property type="match status" value="1"/>
</dbReference>
<dbReference type="PANTHER" id="PTHR45033:SF2">
    <property type="entry name" value="ZINC-TYPE ALCOHOL DEHYDROGENASE-LIKE PROTEIN C1773.06C"/>
    <property type="match status" value="1"/>
</dbReference>
<dbReference type="InterPro" id="IPR036291">
    <property type="entry name" value="NAD(P)-bd_dom_sf"/>
</dbReference>
<dbReference type="InParanoid" id="A0A1Y5RST9"/>
<dbReference type="EC" id="1.1.1.1" evidence="2"/>
<dbReference type="Gene3D" id="3.90.180.10">
    <property type="entry name" value="Medium-chain alcohol dehydrogenases, catalytic domain"/>
    <property type="match status" value="1"/>
</dbReference>
<dbReference type="Pfam" id="PF08240">
    <property type="entry name" value="ADH_N"/>
    <property type="match status" value="1"/>
</dbReference>
<dbReference type="EMBL" id="FWFR01000001">
    <property type="protein sequence ID" value="SLN21863.1"/>
    <property type="molecule type" value="Genomic_DNA"/>
</dbReference>
<evidence type="ECO:0000259" key="1">
    <source>
        <dbReference type="SMART" id="SM00829"/>
    </source>
</evidence>
<accession>A0A1Y5RST9</accession>
<evidence type="ECO:0000313" key="2">
    <source>
        <dbReference type="EMBL" id="SLN21863.1"/>
    </source>
</evidence>